<keyword evidence="3" id="KW-1185">Reference proteome</keyword>
<dbReference type="InterPro" id="IPR051604">
    <property type="entry name" value="Ergot_Alk_Oxidoreductase"/>
</dbReference>
<dbReference type="CDD" id="cd05269">
    <property type="entry name" value="TMR_SDR_a"/>
    <property type="match status" value="1"/>
</dbReference>
<dbReference type="InterPro" id="IPR008030">
    <property type="entry name" value="NmrA-like"/>
</dbReference>
<evidence type="ECO:0000259" key="1">
    <source>
        <dbReference type="Pfam" id="PF05368"/>
    </source>
</evidence>
<dbReference type="Gene3D" id="3.40.50.720">
    <property type="entry name" value="NAD(P)-binding Rossmann-like Domain"/>
    <property type="match status" value="1"/>
</dbReference>
<dbReference type="Proteomes" id="UP000279029">
    <property type="component" value="Chromosome"/>
</dbReference>
<proteinExistence type="predicted"/>
<evidence type="ECO:0000313" key="3">
    <source>
        <dbReference type="Proteomes" id="UP000279029"/>
    </source>
</evidence>
<dbReference type="Gene3D" id="3.90.25.10">
    <property type="entry name" value="UDP-galactose 4-epimerase, domain 1"/>
    <property type="match status" value="1"/>
</dbReference>
<reference evidence="2 3" key="1">
    <citation type="submission" date="2018-09" db="EMBL/GenBank/DDBJ databases">
        <authorList>
            <person name="Postec A."/>
        </authorList>
    </citation>
    <scope>NUCLEOTIDE SEQUENCE [LARGE SCALE GENOMIC DNA]</scope>
    <source>
        <strain evidence="2">70B-A</strain>
    </source>
</reference>
<dbReference type="PANTHER" id="PTHR43162">
    <property type="match status" value="1"/>
</dbReference>
<protein>
    <submittedName>
        <fullName evidence="2">NAD(P)-dependent oxidoreductase</fullName>
    </submittedName>
</protein>
<dbReference type="AlphaFoldDB" id="A0A3P7S0B3"/>
<dbReference type="RefSeq" id="WP_243115912.1">
    <property type="nucleotide sequence ID" value="NZ_LR130778.1"/>
</dbReference>
<evidence type="ECO:0000313" key="2">
    <source>
        <dbReference type="EMBL" id="VDN48326.1"/>
    </source>
</evidence>
<gene>
    <name evidence="2" type="ORF">PATL70BA_2431</name>
</gene>
<dbReference type="Pfam" id="PF05368">
    <property type="entry name" value="NmrA"/>
    <property type="match status" value="1"/>
</dbReference>
<organism evidence="2 3">
    <name type="scientific">Petrocella atlantisensis</name>
    <dbReference type="NCBI Taxonomy" id="2173034"/>
    <lineage>
        <taxon>Bacteria</taxon>
        <taxon>Bacillati</taxon>
        <taxon>Bacillota</taxon>
        <taxon>Clostridia</taxon>
        <taxon>Lachnospirales</taxon>
        <taxon>Vallitaleaceae</taxon>
        <taxon>Petrocella</taxon>
    </lineage>
</organism>
<dbReference type="InterPro" id="IPR036291">
    <property type="entry name" value="NAD(P)-bd_dom_sf"/>
</dbReference>
<dbReference type="SUPFAM" id="SSF51735">
    <property type="entry name" value="NAD(P)-binding Rossmann-fold domains"/>
    <property type="match status" value="1"/>
</dbReference>
<sequence length="293" mass="33154">MRGNHKMKVLVTGATGNVGQYAVEALLSLDETVVAASTRTNKLKDMFGDRVEAVELDFEKPHTYESALKDVDRIFLMRPPHLGKPENLYAFLEAAKNHSIKLISFLSLMGVEKNTIPPHHKIEKKIEELGIPFAHIRPGFFMQNISGIHATEIKEKDEIFVPAGRSKTSFIDAADIGLAIATVLHDSEQHRNTAYTITGPEALDYYQIAEMLSQVTGRKIQYKKPSFLRYRHYYIKKRGLDPSYVNVTVALYFMTRLGTAQAVTDEFFKLTGRKPRTFMAFAKDHINDFDAQA</sequence>
<name>A0A3P7S0B3_9FIRM</name>
<dbReference type="PANTHER" id="PTHR43162:SF1">
    <property type="entry name" value="PRESTALK A DIFFERENTIATION PROTEIN A"/>
    <property type="match status" value="1"/>
</dbReference>
<feature type="domain" description="NmrA-like" evidence="1">
    <location>
        <begin position="6"/>
        <end position="224"/>
    </location>
</feature>
<accession>A0A3P7S0B3</accession>
<dbReference type="KEGG" id="cbar:PATL70BA_2431"/>
<dbReference type="EMBL" id="LR130778">
    <property type="protein sequence ID" value="VDN48326.1"/>
    <property type="molecule type" value="Genomic_DNA"/>
</dbReference>